<dbReference type="Pfam" id="PF15365">
    <property type="entry name" value="PNRC"/>
    <property type="match status" value="1"/>
</dbReference>
<dbReference type="GO" id="GO:0016071">
    <property type="term" value="P:mRNA metabolic process"/>
    <property type="evidence" value="ECO:0007669"/>
    <property type="project" value="UniProtKB-ARBA"/>
</dbReference>
<dbReference type="AlphaFoldDB" id="A0AAD7VEL9"/>
<organism evidence="1 2">
    <name type="scientific">Quillaja saponaria</name>
    <name type="common">Soap bark tree</name>
    <dbReference type="NCBI Taxonomy" id="32244"/>
    <lineage>
        <taxon>Eukaryota</taxon>
        <taxon>Viridiplantae</taxon>
        <taxon>Streptophyta</taxon>
        <taxon>Embryophyta</taxon>
        <taxon>Tracheophyta</taxon>
        <taxon>Spermatophyta</taxon>
        <taxon>Magnoliopsida</taxon>
        <taxon>eudicotyledons</taxon>
        <taxon>Gunneridae</taxon>
        <taxon>Pentapetalae</taxon>
        <taxon>rosids</taxon>
        <taxon>fabids</taxon>
        <taxon>Fabales</taxon>
        <taxon>Quillajaceae</taxon>
        <taxon>Quillaja</taxon>
    </lineage>
</organism>
<proteinExistence type="predicted"/>
<dbReference type="PANTHER" id="PTHR35306:SF1">
    <property type="entry name" value="VQ DOMAIN-CONTAINING PROTEIN"/>
    <property type="match status" value="1"/>
</dbReference>
<evidence type="ECO:0000313" key="1">
    <source>
        <dbReference type="EMBL" id="KAJ7972774.1"/>
    </source>
</evidence>
<dbReference type="Proteomes" id="UP001163823">
    <property type="component" value="Chromosome 4"/>
</dbReference>
<dbReference type="KEGG" id="qsa:O6P43_010614"/>
<name>A0AAD7VEL9_QUISA</name>
<dbReference type="InterPro" id="IPR028322">
    <property type="entry name" value="PNRC-like_rgn"/>
</dbReference>
<protein>
    <submittedName>
        <fullName evidence="1">Flocculation FLO11-like protein</fullName>
    </submittedName>
</protein>
<reference evidence="1" key="1">
    <citation type="journal article" date="2023" name="Science">
        <title>Elucidation of the pathway for biosynthesis of saponin adjuvants from the soapbark tree.</title>
        <authorList>
            <person name="Reed J."/>
            <person name="Orme A."/>
            <person name="El-Demerdash A."/>
            <person name="Owen C."/>
            <person name="Martin L.B.B."/>
            <person name="Misra R.C."/>
            <person name="Kikuchi S."/>
            <person name="Rejzek M."/>
            <person name="Martin A.C."/>
            <person name="Harkess A."/>
            <person name="Leebens-Mack J."/>
            <person name="Louveau T."/>
            <person name="Stephenson M.J."/>
            <person name="Osbourn A."/>
        </authorList>
    </citation>
    <scope>NUCLEOTIDE SEQUENCE</scope>
    <source>
        <strain evidence="1">S10</strain>
    </source>
</reference>
<dbReference type="EMBL" id="JARAOO010000004">
    <property type="protein sequence ID" value="KAJ7972774.1"/>
    <property type="molecule type" value="Genomic_DNA"/>
</dbReference>
<gene>
    <name evidence="1" type="ORF">O6P43_010614</name>
</gene>
<evidence type="ECO:0000313" key="2">
    <source>
        <dbReference type="Proteomes" id="UP001163823"/>
    </source>
</evidence>
<comment type="caution">
    <text evidence="1">The sequence shown here is derived from an EMBL/GenBank/DDBJ whole genome shotgun (WGS) entry which is preliminary data.</text>
</comment>
<sequence length="309" mass="34254">MSLLHFHGTLIDNNPKNSELSVEEEEEASQLYYYRSLLVFSYAFRDWHRNQYYSRTKPHGPARFGPSTSTEFRGINCRTFQSGTGILPTPVKSCTTPISERACASFHKTPLSSGTSDSDNKTLVQATVKSTPIPINGKVRHKERVFSEGIPNASLSFSELWAGPTYSNSPPPSSLPIPKFSLRPKRTVSLDLPLSTPEIELRPFAKSAPSSPTREHAPFTRDLFLSADSATKTLRRILNLNVDELLFQFVWLTRVAPPGCNALRVDHTWPVSKGRLSGTRSDAVGSKISSWSLLSFGMEKSTSDAVCCL</sequence>
<accession>A0AAD7VEL9</accession>
<keyword evidence="2" id="KW-1185">Reference proteome</keyword>
<dbReference type="PANTHER" id="PTHR35306">
    <property type="entry name" value="BNAA03G57290D PROTEIN"/>
    <property type="match status" value="1"/>
</dbReference>